<sequence>MRRAVLVAQRLHGCTLMDLYGLLSWSLELVTRRCRRATLGGISGSSTGGQILEAQTRK</sequence>
<protein>
    <submittedName>
        <fullName evidence="1">Uncharacterized protein</fullName>
    </submittedName>
</protein>
<evidence type="ECO:0000313" key="1">
    <source>
        <dbReference type="EMBL" id="MPN47202.1"/>
    </source>
</evidence>
<organism evidence="1">
    <name type="scientific">bioreactor metagenome</name>
    <dbReference type="NCBI Taxonomy" id="1076179"/>
    <lineage>
        <taxon>unclassified sequences</taxon>
        <taxon>metagenomes</taxon>
        <taxon>ecological metagenomes</taxon>
    </lineage>
</organism>
<dbReference type="AlphaFoldDB" id="A0A645I8R3"/>
<comment type="caution">
    <text evidence="1">The sequence shown here is derived from an EMBL/GenBank/DDBJ whole genome shotgun (WGS) entry which is preliminary data.</text>
</comment>
<gene>
    <name evidence="1" type="ORF">SDC9_194803</name>
</gene>
<accession>A0A645I8R3</accession>
<proteinExistence type="predicted"/>
<reference evidence="1" key="1">
    <citation type="submission" date="2019-08" db="EMBL/GenBank/DDBJ databases">
        <authorList>
            <person name="Kucharzyk K."/>
            <person name="Murdoch R.W."/>
            <person name="Higgins S."/>
            <person name="Loffler F."/>
        </authorList>
    </citation>
    <scope>NUCLEOTIDE SEQUENCE</scope>
</reference>
<dbReference type="EMBL" id="VSSQ01108522">
    <property type="protein sequence ID" value="MPN47202.1"/>
    <property type="molecule type" value="Genomic_DNA"/>
</dbReference>
<name>A0A645I8R3_9ZZZZ</name>